<evidence type="ECO:0000313" key="2">
    <source>
        <dbReference type="Proteomes" id="UP001597542"/>
    </source>
</evidence>
<keyword evidence="2" id="KW-1185">Reference proteome</keyword>
<organism evidence="1 2">
    <name type="scientific">Amycolatopsis albidoflavus</name>
    <dbReference type="NCBI Taxonomy" id="102226"/>
    <lineage>
        <taxon>Bacteria</taxon>
        <taxon>Bacillati</taxon>
        <taxon>Actinomycetota</taxon>
        <taxon>Actinomycetes</taxon>
        <taxon>Pseudonocardiales</taxon>
        <taxon>Pseudonocardiaceae</taxon>
        <taxon>Amycolatopsis</taxon>
    </lineage>
</organism>
<evidence type="ECO:0000313" key="1">
    <source>
        <dbReference type="EMBL" id="MFD2481274.1"/>
    </source>
</evidence>
<protein>
    <submittedName>
        <fullName evidence="1">Uncharacterized protein</fullName>
    </submittedName>
</protein>
<proteinExistence type="predicted"/>
<comment type="caution">
    <text evidence="1">The sequence shown here is derived from an EMBL/GenBank/DDBJ whole genome shotgun (WGS) entry which is preliminary data.</text>
</comment>
<name>A0ABW5HW94_9PSEU</name>
<dbReference type="Proteomes" id="UP001597542">
    <property type="component" value="Unassembled WGS sequence"/>
</dbReference>
<dbReference type="RefSeq" id="WP_344274277.1">
    <property type="nucleotide sequence ID" value="NZ_BAAAHV010000011.1"/>
</dbReference>
<gene>
    <name evidence="1" type="ORF">ACFSUT_13400</name>
</gene>
<reference evidence="2" key="1">
    <citation type="journal article" date="2019" name="Int. J. Syst. Evol. Microbiol.">
        <title>The Global Catalogue of Microorganisms (GCM) 10K type strain sequencing project: providing services to taxonomists for standard genome sequencing and annotation.</title>
        <authorList>
            <consortium name="The Broad Institute Genomics Platform"/>
            <consortium name="The Broad Institute Genome Sequencing Center for Infectious Disease"/>
            <person name="Wu L."/>
            <person name="Ma J."/>
        </authorList>
    </citation>
    <scope>NUCLEOTIDE SEQUENCE [LARGE SCALE GENOMIC DNA]</scope>
    <source>
        <strain evidence="2">CGMCC 4.7638</strain>
    </source>
</reference>
<sequence length="192" mass="21838">MTYTEWVVERAQDFDSLRGRRIDSWAGVKMALREDGPDGGPQFADPAVPCLQLWGMQAHLDDGRTLSVLTYQDDDLFGLWPQRRPDPRLENRERWDGIYRWTALSELPTGLVEDVIVFAEEGVLAEVDLRVGGRPLVLVAGELIEDWTRLVFNRLDESVLVFTDPAAAERVAWSTPQLGRARIDPWPKVSFC</sequence>
<dbReference type="EMBL" id="JBHUKQ010000010">
    <property type="protein sequence ID" value="MFD2481274.1"/>
    <property type="molecule type" value="Genomic_DNA"/>
</dbReference>
<accession>A0ABW5HW94</accession>